<evidence type="ECO:0000259" key="4">
    <source>
        <dbReference type="PROSITE" id="PS50110"/>
    </source>
</evidence>
<dbReference type="PROSITE" id="PS50110">
    <property type="entry name" value="RESPONSE_REGULATORY"/>
    <property type="match status" value="1"/>
</dbReference>
<feature type="modified residue" description="4-aspartylphosphate" evidence="3">
    <location>
        <position position="54"/>
    </location>
</feature>
<evidence type="ECO:0000313" key="6">
    <source>
        <dbReference type="Proteomes" id="UP000245535"/>
    </source>
</evidence>
<evidence type="ECO:0000256" key="1">
    <source>
        <dbReference type="ARBA" id="ARBA00022553"/>
    </source>
</evidence>
<keyword evidence="6" id="KW-1185">Reference proteome</keyword>
<dbReference type="PANTHER" id="PTHR45339">
    <property type="entry name" value="HYBRID SIGNAL TRANSDUCTION HISTIDINE KINASE J"/>
    <property type="match status" value="1"/>
</dbReference>
<dbReference type="SMART" id="SM00448">
    <property type="entry name" value="REC"/>
    <property type="match status" value="1"/>
</dbReference>
<comment type="caution">
    <text evidence="5">The sequence shown here is derived from an EMBL/GenBank/DDBJ whole genome shotgun (WGS) entry which is preliminary data.</text>
</comment>
<evidence type="ECO:0000256" key="2">
    <source>
        <dbReference type="ARBA" id="ARBA00023012"/>
    </source>
</evidence>
<dbReference type="Pfam" id="PF00072">
    <property type="entry name" value="Response_reg"/>
    <property type="match status" value="1"/>
</dbReference>
<accession>A0A315Z6U8</accession>
<name>A0A315Z6U8_SEDFL</name>
<dbReference type="Gene3D" id="3.40.50.2300">
    <property type="match status" value="1"/>
</dbReference>
<dbReference type="OrthoDB" id="9796457at2"/>
<proteinExistence type="predicted"/>
<evidence type="ECO:0000313" key="5">
    <source>
        <dbReference type="EMBL" id="PWJ39952.1"/>
    </source>
</evidence>
<feature type="domain" description="Response regulatory" evidence="4">
    <location>
        <begin position="5"/>
        <end position="123"/>
    </location>
</feature>
<dbReference type="AlphaFoldDB" id="A0A315Z6U8"/>
<organism evidence="5 6">
    <name type="scientific">Sediminitomix flava</name>
    <dbReference type="NCBI Taxonomy" id="379075"/>
    <lineage>
        <taxon>Bacteria</taxon>
        <taxon>Pseudomonadati</taxon>
        <taxon>Bacteroidota</taxon>
        <taxon>Cytophagia</taxon>
        <taxon>Cytophagales</taxon>
        <taxon>Flammeovirgaceae</taxon>
        <taxon>Sediminitomix</taxon>
    </lineage>
</organism>
<dbReference type="PANTHER" id="PTHR45339:SF1">
    <property type="entry name" value="HYBRID SIGNAL TRANSDUCTION HISTIDINE KINASE J"/>
    <property type="match status" value="1"/>
</dbReference>
<dbReference type="InterPro" id="IPR001789">
    <property type="entry name" value="Sig_transdc_resp-reg_receiver"/>
</dbReference>
<dbReference type="SUPFAM" id="SSF52172">
    <property type="entry name" value="CheY-like"/>
    <property type="match status" value="1"/>
</dbReference>
<dbReference type="Proteomes" id="UP000245535">
    <property type="component" value="Unassembled WGS sequence"/>
</dbReference>
<dbReference type="InterPro" id="IPR011006">
    <property type="entry name" value="CheY-like_superfamily"/>
</dbReference>
<sequence>MSDKKILIAEDSSVIQNITKKVLQFQNYKIVSVKNGKQVLDKLNKEPFDAILLDINMPIMDGMECAKRVRSLGDPDKANIPIVAITGNAKNYSEDDFKAVGIDEYLPKPLNFDNLVDTVNKLTSRSN</sequence>
<reference evidence="5 6" key="1">
    <citation type="submission" date="2018-03" db="EMBL/GenBank/DDBJ databases">
        <title>Genomic Encyclopedia of Archaeal and Bacterial Type Strains, Phase II (KMG-II): from individual species to whole genera.</title>
        <authorList>
            <person name="Goeker M."/>
        </authorList>
    </citation>
    <scope>NUCLEOTIDE SEQUENCE [LARGE SCALE GENOMIC DNA]</scope>
    <source>
        <strain evidence="5 6">DSM 28229</strain>
    </source>
</reference>
<dbReference type="CDD" id="cd17546">
    <property type="entry name" value="REC_hyHK_CKI1_RcsC-like"/>
    <property type="match status" value="1"/>
</dbReference>
<dbReference type="GO" id="GO:0000160">
    <property type="term" value="P:phosphorelay signal transduction system"/>
    <property type="evidence" value="ECO:0007669"/>
    <property type="project" value="UniProtKB-KW"/>
</dbReference>
<keyword evidence="1 3" id="KW-0597">Phosphoprotein</keyword>
<protein>
    <recommendedName>
        <fullName evidence="4">Response regulatory domain-containing protein</fullName>
    </recommendedName>
</protein>
<dbReference type="RefSeq" id="WP_109620242.1">
    <property type="nucleotide sequence ID" value="NZ_QGDO01000005.1"/>
</dbReference>
<keyword evidence="2" id="KW-0902">Two-component regulatory system</keyword>
<evidence type="ECO:0000256" key="3">
    <source>
        <dbReference type="PROSITE-ProRule" id="PRU00169"/>
    </source>
</evidence>
<dbReference type="EMBL" id="QGDO01000005">
    <property type="protein sequence ID" value="PWJ39952.1"/>
    <property type="molecule type" value="Genomic_DNA"/>
</dbReference>
<gene>
    <name evidence="5" type="ORF">BC781_10515</name>
</gene>